<dbReference type="SUPFAM" id="SSF56317">
    <property type="entry name" value="Carbon-nitrogen hydrolase"/>
    <property type="match status" value="1"/>
</dbReference>
<evidence type="ECO:0000259" key="2">
    <source>
        <dbReference type="PROSITE" id="PS50263"/>
    </source>
</evidence>
<comment type="similarity">
    <text evidence="1">Belongs to the carbon-nitrogen hydrolase superfamily. NIT1/NIT2 family.</text>
</comment>
<reference evidence="3 4" key="1">
    <citation type="journal article" date="2019" name="Environ. Microbiol.">
        <title>An active ?-lactamase is a part of an orchestrated cell wall stress resistance network of Bacillus subtilis and related rhizosphere species.</title>
        <authorList>
            <person name="Bucher T."/>
            <person name="Keren-Paz A."/>
            <person name="Hausser J."/>
            <person name="Olender T."/>
            <person name="Cytryn E."/>
            <person name="Kolodkin-Gal I."/>
        </authorList>
    </citation>
    <scope>NUCLEOTIDE SEQUENCE [LARGE SCALE GENOMIC DNA]</scope>
    <source>
        <strain evidence="3 4">I186</strain>
    </source>
</reference>
<dbReference type="PROSITE" id="PS50263">
    <property type="entry name" value="CN_HYDROLASE"/>
    <property type="match status" value="1"/>
</dbReference>
<dbReference type="EMBL" id="SZOD01000516">
    <property type="protein sequence ID" value="TKI82684.1"/>
    <property type="molecule type" value="Genomic_DNA"/>
</dbReference>
<sequence>MLYQKDKIHLVPMLDEHLYLTSGNDVPDVFEIHNTKAGQIICYNLRFPEITRYPSFQGAKIILYVAPWTTTNLNHWRTLLKARAIENCIYGIACNSVGDVNNENHIGNTYTGYSMAIDPNGNIVKEADDQEPIITVEIDLAKIEEQQQNIPIFKNL</sequence>
<comment type="caution">
    <text evidence="3">The sequence shown here is derived from an EMBL/GenBank/DDBJ whole genome shotgun (WGS) entry which is preliminary data.</text>
</comment>
<dbReference type="Gene3D" id="3.60.110.10">
    <property type="entry name" value="Carbon-nitrogen hydrolase"/>
    <property type="match status" value="1"/>
</dbReference>
<feature type="domain" description="CN hydrolase" evidence="2">
    <location>
        <begin position="1"/>
        <end position="140"/>
    </location>
</feature>
<gene>
    <name evidence="3" type="ORF">FC701_20555</name>
</gene>
<dbReference type="InterPro" id="IPR036526">
    <property type="entry name" value="C-N_Hydrolase_sf"/>
</dbReference>
<dbReference type="Pfam" id="PF00795">
    <property type="entry name" value="CN_hydrolase"/>
    <property type="match status" value="1"/>
</dbReference>
<dbReference type="RefSeq" id="WP_002204320.1">
    <property type="nucleotide sequence ID" value="NZ_QKKC01000022.1"/>
</dbReference>
<dbReference type="AlphaFoldDB" id="A0A4U3A4D9"/>
<evidence type="ECO:0000313" key="4">
    <source>
        <dbReference type="Proteomes" id="UP000305524"/>
    </source>
</evidence>
<name>A0A4U3A4D9_BACMY</name>
<dbReference type="Proteomes" id="UP000305524">
    <property type="component" value="Unassembled WGS sequence"/>
</dbReference>
<evidence type="ECO:0000256" key="1">
    <source>
        <dbReference type="ARBA" id="ARBA00010613"/>
    </source>
</evidence>
<dbReference type="SMR" id="A0A4U3A4D9"/>
<protein>
    <submittedName>
        <fullName evidence="3">Nitrilase</fullName>
    </submittedName>
</protein>
<dbReference type="PANTHER" id="PTHR23088:SF27">
    <property type="entry name" value="DEAMINATED GLUTATHIONE AMIDASE"/>
    <property type="match status" value="1"/>
</dbReference>
<organism evidence="3 4">
    <name type="scientific">Bacillus mycoides</name>
    <dbReference type="NCBI Taxonomy" id="1405"/>
    <lineage>
        <taxon>Bacteria</taxon>
        <taxon>Bacillati</taxon>
        <taxon>Bacillota</taxon>
        <taxon>Bacilli</taxon>
        <taxon>Bacillales</taxon>
        <taxon>Bacillaceae</taxon>
        <taxon>Bacillus</taxon>
        <taxon>Bacillus cereus group</taxon>
    </lineage>
</organism>
<evidence type="ECO:0000313" key="3">
    <source>
        <dbReference type="EMBL" id="TKI82684.1"/>
    </source>
</evidence>
<proteinExistence type="inferred from homology"/>
<dbReference type="InterPro" id="IPR003010">
    <property type="entry name" value="C-N_Hydrolase"/>
</dbReference>
<accession>A0A4U3A4D9</accession>
<dbReference type="PANTHER" id="PTHR23088">
    <property type="entry name" value="NITRILASE-RELATED"/>
    <property type="match status" value="1"/>
</dbReference>